<dbReference type="AlphaFoldDB" id="A0A5B7JS50"/>
<evidence type="ECO:0000256" key="1">
    <source>
        <dbReference type="SAM" id="MobiDB-lite"/>
    </source>
</evidence>
<gene>
    <name evidence="2" type="ORF">E2C01_090404</name>
</gene>
<comment type="caution">
    <text evidence="2">The sequence shown here is derived from an EMBL/GenBank/DDBJ whole genome shotgun (WGS) entry which is preliminary data.</text>
</comment>
<name>A0A5B7JS50_PORTR</name>
<sequence>MVSDERKAKADGWRSPQKDRGTECAPLLKLNSQRIYYSQRS</sequence>
<organism evidence="2 3">
    <name type="scientific">Portunus trituberculatus</name>
    <name type="common">Swimming crab</name>
    <name type="synonym">Neptunus trituberculatus</name>
    <dbReference type="NCBI Taxonomy" id="210409"/>
    <lineage>
        <taxon>Eukaryota</taxon>
        <taxon>Metazoa</taxon>
        <taxon>Ecdysozoa</taxon>
        <taxon>Arthropoda</taxon>
        <taxon>Crustacea</taxon>
        <taxon>Multicrustacea</taxon>
        <taxon>Malacostraca</taxon>
        <taxon>Eumalacostraca</taxon>
        <taxon>Eucarida</taxon>
        <taxon>Decapoda</taxon>
        <taxon>Pleocyemata</taxon>
        <taxon>Brachyura</taxon>
        <taxon>Eubrachyura</taxon>
        <taxon>Portunoidea</taxon>
        <taxon>Portunidae</taxon>
        <taxon>Portuninae</taxon>
        <taxon>Portunus</taxon>
    </lineage>
</organism>
<dbReference type="Proteomes" id="UP000324222">
    <property type="component" value="Unassembled WGS sequence"/>
</dbReference>
<proteinExistence type="predicted"/>
<evidence type="ECO:0000313" key="3">
    <source>
        <dbReference type="Proteomes" id="UP000324222"/>
    </source>
</evidence>
<dbReference type="EMBL" id="VSRR010101322">
    <property type="protein sequence ID" value="MPC95204.1"/>
    <property type="molecule type" value="Genomic_DNA"/>
</dbReference>
<keyword evidence="3" id="KW-1185">Reference proteome</keyword>
<accession>A0A5B7JS50</accession>
<feature type="region of interest" description="Disordered" evidence="1">
    <location>
        <begin position="1"/>
        <end position="25"/>
    </location>
</feature>
<protein>
    <submittedName>
        <fullName evidence="2">Uncharacterized protein</fullName>
    </submittedName>
</protein>
<reference evidence="2 3" key="1">
    <citation type="submission" date="2019-05" db="EMBL/GenBank/DDBJ databases">
        <title>Another draft genome of Portunus trituberculatus and its Hox gene families provides insights of decapod evolution.</title>
        <authorList>
            <person name="Jeong J.-H."/>
            <person name="Song I."/>
            <person name="Kim S."/>
            <person name="Choi T."/>
            <person name="Kim D."/>
            <person name="Ryu S."/>
            <person name="Kim W."/>
        </authorList>
    </citation>
    <scope>NUCLEOTIDE SEQUENCE [LARGE SCALE GENOMIC DNA]</scope>
    <source>
        <tissue evidence="2">Muscle</tissue>
    </source>
</reference>
<evidence type="ECO:0000313" key="2">
    <source>
        <dbReference type="EMBL" id="MPC95204.1"/>
    </source>
</evidence>
<feature type="compositionally biased region" description="Basic and acidic residues" evidence="1">
    <location>
        <begin position="1"/>
        <end position="22"/>
    </location>
</feature>